<reference evidence="7 8" key="1">
    <citation type="journal article" date="2016" name="Nat. Commun.">
        <title>Thousands of microbial genomes shed light on interconnected biogeochemical processes in an aquifer system.</title>
        <authorList>
            <person name="Anantharaman K."/>
            <person name="Brown C.T."/>
            <person name="Hug L.A."/>
            <person name="Sharon I."/>
            <person name="Castelle C.J."/>
            <person name="Probst A.J."/>
            <person name="Thomas B.C."/>
            <person name="Singh A."/>
            <person name="Wilkins M.J."/>
            <person name="Karaoz U."/>
            <person name="Brodie E.L."/>
            <person name="Williams K.H."/>
            <person name="Hubbard S.S."/>
            <person name="Banfield J.F."/>
        </authorList>
    </citation>
    <scope>NUCLEOTIDE SEQUENCE [LARGE SCALE GENOMIC DNA]</scope>
</reference>
<evidence type="ECO:0000313" key="7">
    <source>
        <dbReference type="EMBL" id="OGG58086.1"/>
    </source>
</evidence>
<dbReference type="NCBIfam" id="TIGR01730">
    <property type="entry name" value="RND_mfp"/>
    <property type="match status" value="1"/>
</dbReference>
<dbReference type="GO" id="GO:0030313">
    <property type="term" value="C:cell envelope"/>
    <property type="evidence" value="ECO:0007669"/>
    <property type="project" value="UniProtKB-SubCell"/>
</dbReference>
<dbReference type="InterPro" id="IPR006143">
    <property type="entry name" value="RND_pump_MFP"/>
</dbReference>
<dbReference type="AlphaFoldDB" id="A0A1F6D9J8"/>
<dbReference type="Pfam" id="PF25954">
    <property type="entry name" value="Beta-barrel_RND_2"/>
    <property type="match status" value="1"/>
</dbReference>
<accession>A0A1F6D9J8</accession>
<keyword evidence="3 4" id="KW-0175">Coiled coil</keyword>
<feature type="domain" description="CusB-like beta-barrel" evidence="6">
    <location>
        <begin position="364"/>
        <end position="441"/>
    </location>
</feature>
<name>A0A1F6D9J8_9BACT</name>
<dbReference type="GO" id="GO:0022857">
    <property type="term" value="F:transmembrane transporter activity"/>
    <property type="evidence" value="ECO:0007669"/>
    <property type="project" value="InterPro"/>
</dbReference>
<evidence type="ECO:0000259" key="6">
    <source>
        <dbReference type="Pfam" id="PF25954"/>
    </source>
</evidence>
<dbReference type="InterPro" id="IPR050465">
    <property type="entry name" value="UPF0194_transport"/>
</dbReference>
<evidence type="ECO:0000256" key="1">
    <source>
        <dbReference type="ARBA" id="ARBA00004196"/>
    </source>
</evidence>
<dbReference type="PANTHER" id="PTHR32347:SF23">
    <property type="entry name" value="BLL5650 PROTEIN"/>
    <property type="match status" value="1"/>
</dbReference>
<evidence type="ECO:0000256" key="2">
    <source>
        <dbReference type="ARBA" id="ARBA00009477"/>
    </source>
</evidence>
<keyword evidence="5" id="KW-0472">Membrane</keyword>
<dbReference type="SUPFAM" id="SSF111369">
    <property type="entry name" value="HlyD-like secretion proteins"/>
    <property type="match status" value="1"/>
</dbReference>
<evidence type="ECO:0000256" key="4">
    <source>
        <dbReference type="SAM" id="Coils"/>
    </source>
</evidence>
<dbReference type="Gene3D" id="2.40.30.170">
    <property type="match status" value="1"/>
</dbReference>
<gene>
    <name evidence="7" type="ORF">A3C86_04325</name>
</gene>
<feature type="transmembrane region" description="Helical" evidence="5">
    <location>
        <begin position="12"/>
        <end position="29"/>
    </location>
</feature>
<evidence type="ECO:0000256" key="3">
    <source>
        <dbReference type="ARBA" id="ARBA00023054"/>
    </source>
</evidence>
<comment type="caution">
    <text evidence="7">The sequence shown here is derived from an EMBL/GenBank/DDBJ whole genome shotgun (WGS) entry which is preliminary data.</text>
</comment>
<proteinExistence type="inferred from homology"/>
<protein>
    <recommendedName>
        <fullName evidence="6">CusB-like beta-barrel domain-containing protein</fullName>
    </recommendedName>
</protein>
<dbReference type="Proteomes" id="UP000178042">
    <property type="component" value="Unassembled WGS sequence"/>
</dbReference>
<dbReference type="PANTHER" id="PTHR32347">
    <property type="entry name" value="EFFLUX SYSTEM COMPONENT YKNX-RELATED"/>
    <property type="match status" value="1"/>
</dbReference>
<dbReference type="EMBL" id="MFLD01000045">
    <property type="protein sequence ID" value="OGG58086.1"/>
    <property type="molecule type" value="Genomic_DNA"/>
</dbReference>
<comment type="subcellular location">
    <subcellularLocation>
        <location evidence="1">Cell envelope</location>
    </subcellularLocation>
</comment>
<organism evidence="7 8">
    <name type="scientific">Candidatus Kaiserbacteria bacterium RIFCSPHIGHO2_02_FULL_49_16</name>
    <dbReference type="NCBI Taxonomy" id="1798490"/>
    <lineage>
        <taxon>Bacteria</taxon>
        <taxon>Candidatus Kaiseribacteriota</taxon>
    </lineage>
</organism>
<evidence type="ECO:0000256" key="5">
    <source>
        <dbReference type="SAM" id="Phobius"/>
    </source>
</evidence>
<dbReference type="Gene3D" id="2.40.420.20">
    <property type="match status" value="1"/>
</dbReference>
<keyword evidence="5" id="KW-1133">Transmembrane helix</keyword>
<comment type="similarity">
    <text evidence="2">Belongs to the membrane fusion protein (MFP) (TC 8.A.1) family.</text>
</comment>
<sequence>MENVKNFIAKWPWIISAVAVAAIGGFWYFTRVNVPEPVDYFVVKRGTVSQLVSVTGTVRAASAADLSFEKSGRISGVFHGVGDRVGAGEALVSLSSGELAAQIAQAEATARAQAARLAELNRGARPEDIAVSEIDVENAKNDVINSVKNSYVNSDDAIRNKVDQMFSNPRSYSPQFNFALSDSRLKNKLETDRVKMESSLTQWNSDIADVFVTDDVMPYIVATKNKLLSVQYFLDDVALAVNSLQASPPVTQTTIDSYKAAVLAGRTNISTALDSLVSSEEKLRTAASKLALKKAGASKEEIDAQEAELTSAEANVLNLKVQFGKTTLYSPIAGIITRQDAKQGEIASAGAVITSIISDAKYQIEASVAEADIAKIKPGDEASVTLDAYGSDVLFIATVTKIDPAETIIDGVPTYKTTLQFKQSDERIKSGMTANTDIAGEKRENILFIPGRTISGKGASKTVNLIDGETTREVAIETGLRGSNGDVEILSGLKEGDKVKTSQ</sequence>
<dbReference type="InterPro" id="IPR058792">
    <property type="entry name" value="Beta-barrel_RND_2"/>
</dbReference>
<keyword evidence="5" id="KW-0812">Transmembrane</keyword>
<dbReference type="GO" id="GO:0016020">
    <property type="term" value="C:membrane"/>
    <property type="evidence" value="ECO:0007669"/>
    <property type="project" value="InterPro"/>
</dbReference>
<feature type="coiled-coil region" evidence="4">
    <location>
        <begin position="295"/>
        <end position="322"/>
    </location>
</feature>
<evidence type="ECO:0000313" key="8">
    <source>
        <dbReference type="Proteomes" id="UP000178042"/>
    </source>
</evidence>